<evidence type="ECO:0000259" key="4">
    <source>
        <dbReference type="PROSITE" id="PS50001"/>
    </source>
</evidence>
<dbReference type="GO" id="GO:0035556">
    <property type="term" value="P:intracellular signal transduction"/>
    <property type="evidence" value="ECO:0007669"/>
    <property type="project" value="TreeGrafter"/>
</dbReference>
<dbReference type="InterPro" id="IPR051751">
    <property type="entry name" value="Immunoreceptor_sig_adapters"/>
</dbReference>
<dbReference type="Pfam" id="PF00017">
    <property type="entry name" value="SH2"/>
    <property type="match status" value="1"/>
</dbReference>
<dbReference type="GO" id="GO:0007169">
    <property type="term" value="P:cell surface receptor protein tyrosine kinase signaling pathway"/>
    <property type="evidence" value="ECO:0007669"/>
    <property type="project" value="TreeGrafter"/>
</dbReference>
<proteinExistence type="predicted"/>
<evidence type="ECO:0000256" key="1">
    <source>
        <dbReference type="ARBA" id="ARBA00022999"/>
    </source>
</evidence>
<reference evidence="6" key="1">
    <citation type="submission" date="2025-08" db="UniProtKB">
        <authorList>
            <consortium name="RefSeq"/>
        </authorList>
    </citation>
    <scope>IDENTIFICATION</scope>
    <source>
        <strain evidence="6">Mau12</strain>
        <tissue evidence="6">Whole Body</tissue>
    </source>
</reference>
<accession>A0A6P8KA71</accession>
<feature type="domain" description="SH2" evidence="4">
    <location>
        <begin position="90"/>
        <end position="187"/>
    </location>
</feature>
<dbReference type="Proteomes" id="UP000515162">
    <property type="component" value="Chromosome 3R"/>
</dbReference>
<evidence type="ECO:0000313" key="6">
    <source>
        <dbReference type="RefSeq" id="XP_033165713.1"/>
    </source>
</evidence>
<dbReference type="PROSITE" id="PS50001">
    <property type="entry name" value="SH2"/>
    <property type="match status" value="1"/>
</dbReference>
<keyword evidence="1 2" id="KW-0727">SH2 domain</keyword>
<evidence type="ECO:0000256" key="2">
    <source>
        <dbReference type="PROSITE-ProRule" id="PRU00191"/>
    </source>
</evidence>
<dbReference type="SMART" id="SM00252">
    <property type="entry name" value="SH2"/>
    <property type="match status" value="1"/>
</dbReference>
<dbReference type="Gene3D" id="3.30.505.10">
    <property type="entry name" value="SH2 domain"/>
    <property type="match status" value="1"/>
</dbReference>
<dbReference type="RefSeq" id="XP_033165713.1">
    <property type="nucleotide sequence ID" value="XM_033309822.1"/>
</dbReference>
<dbReference type="AlphaFoldDB" id="A0A6P8KA71"/>
<dbReference type="InterPro" id="IPR000980">
    <property type="entry name" value="SH2"/>
</dbReference>
<feature type="chain" id="PRO_5027983362" evidence="3">
    <location>
        <begin position="19"/>
        <end position="196"/>
    </location>
</feature>
<dbReference type="GeneID" id="117144568"/>
<dbReference type="SMR" id="A0A6P8KA71"/>
<name>A0A6P8KA71_DROMA</name>
<dbReference type="InterPro" id="IPR036860">
    <property type="entry name" value="SH2_dom_sf"/>
</dbReference>
<protein>
    <submittedName>
        <fullName evidence="6">Uncharacterized protein LOC117144568</fullName>
    </submittedName>
</protein>
<keyword evidence="3" id="KW-0732">Signal</keyword>
<feature type="signal peptide" evidence="3">
    <location>
        <begin position="1"/>
        <end position="18"/>
    </location>
</feature>
<evidence type="ECO:0000256" key="3">
    <source>
        <dbReference type="SAM" id="SignalP"/>
    </source>
</evidence>
<organism evidence="5 6">
    <name type="scientific">Drosophila mauritiana</name>
    <name type="common">Fruit fly</name>
    <dbReference type="NCBI Taxonomy" id="7226"/>
    <lineage>
        <taxon>Eukaryota</taxon>
        <taxon>Metazoa</taxon>
        <taxon>Ecdysozoa</taxon>
        <taxon>Arthropoda</taxon>
        <taxon>Hexapoda</taxon>
        <taxon>Insecta</taxon>
        <taxon>Pterygota</taxon>
        <taxon>Neoptera</taxon>
        <taxon>Endopterygota</taxon>
        <taxon>Diptera</taxon>
        <taxon>Brachycera</taxon>
        <taxon>Muscomorpha</taxon>
        <taxon>Ephydroidea</taxon>
        <taxon>Drosophilidae</taxon>
        <taxon>Drosophila</taxon>
        <taxon>Sophophora</taxon>
    </lineage>
</organism>
<evidence type="ECO:0000313" key="5">
    <source>
        <dbReference type="Proteomes" id="UP000515162"/>
    </source>
</evidence>
<dbReference type="SUPFAM" id="SSF55550">
    <property type="entry name" value="SH2 domain"/>
    <property type="match status" value="1"/>
</dbReference>
<dbReference type="GO" id="GO:0005737">
    <property type="term" value="C:cytoplasm"/>
    <property type="evidence" value="ECO:0007669"/>
    <property type="project" value="UniProtKB-ARBA"/>
</dbReference>
<dbReference type="PANTHER" id="PTHR14098">
    <property type="entry name" value="SH2 DOMAIN CONTAINING PROTEIN"/>
    <property type="match status" value="1"/>
</dbReference>
<keyword evidence="5" id="KW-1185">Reference proteome</keyword>
<dbReference type="PANTHER" id="PTHR14098:SF14">
    <property type="entry name" value="SH2 DOMAIN-CONTAINING PROTEIN"/>
    <property type="match status" value="1"/>
</dbReference>
<sequence>MCCWCARVYWTVLHNLLARMMDSLMEVRSPTFCSCCFGYQRQASQEGDVAERVSSTDDDPQQQPREDYVIVDDADVNYAEIEERHVEKEQYYFTVDRLTAERMLHGREDGSCLVRPFKAADQWIRYIVSIWAADQYYHLFIRQVDRRQRYAIGQKKSQERCFGSPSEIVEFYTEHPLLCTNKVRSQCVQLRPISYA</sequence>
<dbReference type="FunFam" id="3.30.505.10:FF:000125">
    <property type="entry name" value="GD21505"/>
    <property type="match status" value="1"/>
</dbReference>
<gene>
    <name evidence="6" type="primary">LOC117144568</name>
</gene>